<sequence length="740" mass="81659">MAKPADQPIIPSSTDEIRWSDKPSIRQVTWRATLLGFGIGSLVLISNFQFGLQTGWVSMMSLPSALLTVAFFRQIWPLMFPDDVPFTDVETVYAQSLSVAVGTGPLSFGFVGVIPAIEKFLTFEESGGSRYQGQPFKFSQLLVWSFSLAFFGIFFAVPLRKQVIVREKLAFPSGNATAVLISVLNGSEILQEISRRELLEMREKRLNNECPEVLRLEPSELEAMSSSQFHSRNESSGLLSGGNRKQYNANFEQEAEDVTKDSDLYNSNVSLLMKTFSISSLYTLCAYFVPILKELPIFGSYLSKTYLWNFQPSPAYIGQGIIMGLPTVSYMLFGAILGWGILGPVAKNIGWVSKDADVHDWEKGVQGWILWCSLSVMVADSLVGFIVISVKSFLKFLSVDDKSELLNDIWDDTMESMLLEEERALNMHSRSSTRTQETVRLVSREQEHEVDSKHLVQYTTVISGLIVSSLICIICIIYMFGVEIIPVYAMVSALLLALFLSILGVRALGETDLNPVSGIGKLSQLLFALIIPKDHKGGILVNLVAGGVAEAGAQQAGDLMQDLKTGHLLNASPRAQFIAQLLGATWSIVLSSAMYICYNKVYDLPNSQIRIPTAVVWIDCARLVTGQNLPERALECSLFLGIIFGLLSLVKNCCKGREDSSKWALWIPSGVAVGVGIYNAPSFTIARFIGGAISHIWLKRYKGDLSAKTKMIVFSSGLVLGEGIFSIFCMIFTSLDVPHF</sequence>
<evidence type="ECO:0000313" key="8">
    <source>
        <dbReference type="EMBL" id="CCF55888.1"/>
    </source>
</evidence>
<dbReference type="GO" id="GO:0000329">
    <property type="term" value="C:fungal-type vacuole membrane"/>
    <property type="evidence" value="ECO:0007669"/>
    <property type="project" value="TreeGrafter"/>
</dbReference>
<dbReference type="EMBL" id="HE650821">
    <property type="protein sequence ID" value="CCF55888.1"/>
    <property type="molecule type" value="Genomic_DNA"/>
</dbReference>
<evidence type="ECO:0000256" key="2">
    <source>
        <dbReference type="ARBA" id="ARBA00008807"/>
    </source>
</evidence>
<evidence type="ECO:0000313" key="9">
    <source>
        <dbReference type="Proteomes" id="UP000005220"/>
    </source>
</evidence>
<organism evidence="8 9">
    <name type="scientific">Kazachstania africana (strain ATCC 22294 / BCRC 22015 / CBS 2517 / CECT 1963 / NBRC 1671 / NRRL Y-8276)</name>
    <name type="common">Yeast</name>
    <name type="synonym">Kluyveromyces africanus</name>
    <dbReference type="NCBI Taxonomy" id="1071382"/>
    <lineage>
        <taxon>Eukaryota</taxon>
        <taxon>Fungi</taxon>
        <taxon>Dikarya</taxon>
        <taxon>Ascomycota</taxon>
        <taxon>Saccharomycotina</taxon>
        <taxon>Saccharomycetes</taxon>
        <taxon>Saccharomycetales</taxon>
        <taxon>Saccharomycetaceae</taxon>
        <taxon>Kazachstania</taxon>
    </lineage>
</organism>
<protein>
    <recommendedName>
        <fullName evidence="10">OPT superfamily oligopeptide transporter</fullName>
    </recommendedName>
</protein>
<dbReference type="Pfam" id="PF03169">
    <property type="entry name" value="OPT"/>
    <property type="match status" value="1"/>
</dbReference>
<feature type="transmembrane region" description="Helical" evidence="7">
    <location>
        <begin position="97"/>
        <end position="117"/>
    </location>
</feature>
<dbReference type="InParanoid" id="H2AND8"/>
<feature type="transmembrane region" description="Helical" evidence="7">
    <location>
        <begin position="663"/>
        <end position="690"/>
    </location>
</feature>
<evidence type="ECO:0000256" key="6">
    <source>
        <dbReference type="ARBA" id="ARBA00023136"/>
    </source>
</evidence>
<keyword evidence="9" id="KW-1185">Reference proteome</keyword>
<feature type="transmembrane region" description="Helical" evidence="7">
    <location>
        <begin position="281"/>
        <end position="301"/>
    </location>
</feature>
<dbReference type="eggNOG" id="ENOG502QQ2H">
    <property type="taxonomic scope" value="Eukaryota"/>
</dbReference>
<dbReference type="KEGG" id="kaf:KAFR_0A04530"/>
<name>H2AND8_KAZAF</name>
<keyword evidence="4 7" id="KW-0812">Transmembrane</keyword>
<dbReference type="FunCoup" id="H2AND8">
    <property type="interactions" value="37"/>
</dbReference>
<keyword evidence="6 7" id="KW-0472">Membrane</keyword>
<evidence type="ECO:0008006" key="10">
    <source>
        <dbReference type="Google" id="ProtNLM"/>
    </source>
</evidence>
<accession>H2AND8</accession>
<dbReference type="STRING" id="1071382.H2AND8"/>
<gene>
    <name evidence="8" type="primary">KAFR0A04530</name>
    <name evidence="8" type="ORF">KAFR_0A04530</name>
</gene>
<evidence type="ECO:0000256" key="7">
    <source>
        <dbReference type="SAM" id="Phobius"/>
    </source>
</evidence>
<dbReference type="OrthoDB" id="627262at2759"/>
<feature type="transmembrane region" description="Helical" evidence="7">
    <location>
        <begin position="711"/>
        <end position="735"/>
    </location>
</feature>
<proteinExistence type="inferred from homology"/>
<feature type="transmembrane region" description="Helical" evidence="7">
    <location>
        <begin position="367"/>
        <end position="388"/>
    </location>
</feature>
<dbReference type="PANTHER" id="PTHR31645:SF0">
    <property type="entry name" value="OLIGOPEPTIDE TRANSPORTER YGL114W-RELATED"/>
    <property type="match status" value="1"/>
</dbReference>
<feature type="transmembrane region" description="Helical" evidence="7">
    <location>
        <begin position="137"/>
        <end position="159"/>
    </location>
</feature>
<dbReference type="Proteomes" id="UP000005220">
    <property type="component" value="Chromosome 1"/>
</dbReference>
<dbReference type="GO" id="GO:0035673">
    <property type="term" value="F:oligopeptide transmembrane transporter activity"/>
    <property type="evidence" value="ECO:0007669"/>
    <property type="project" value="InterPro"/>
</dbReference>
<dbReference type="InterPro" id="IPR045035">
    <property type="entry name" value="YSL-like"/>
</dbReference>
<evidence type="ECO:0000256" key="3">
    <source>
        <dbReference type="ARBA" id="ARBA00022448"/>
    </source>
</evidence>
<dbReference type="GeneID" id="13886287"/>
<reference evidence="8 9" key="1">
    <citation type="journal article" date="2011" name="Proc. Natl. Acad. Sci. U.S.A.">
        <title>Evolutionary erosion of yeast sex chromosomes by mating-type switching accidents.</title>
        <authorList>
            <person name="Gordon J.L."/>
            <person name="Armisen D."/>
            <person name="Proux-Wera E."/>
            <person name="Oheigeartaigh S.S."/>
            <person name="Byrne K.P."/>
            <person name="Wolfe K.H."/>
        </authorList>
    </citation>
    <scope>NUCLEOTIDE SEQUENCE [LARGE SCALE GENOMIC DNA]</scope>
    <source>
        <strain evidence="9">ATCC 22294 / BCRC 22015 / CBS 2517 / CECT 1963 / NBRC 1671 / NRRL Y-8276</strain>
    </source>
</reference>
<feature type="transmembrane region" description="Helical" evidence="7">
    <location>
        <begin position="632"/>
        <end position="651"/>
    </location>
</feature>
<dbReference type="HOGENOM" id="CLU_010539_2_0_1"/>
<feature type="transmembrane region" description="Helical" evidence="7">
    <location>
        <begin position="321"/>
        <end position="346"/>
    </location>
</feature>
<keyword evidence="5 7" id="KW-1133">Transmembrane helix</keyword>
<dbReference type="RefSeq" id="XP_003955023.1">
    <property type="nucleotide sequence ID" value="XM_003954974.1"/>
</dbReference>
<comment type="subcellular location">
    <subcellularLocation>
        <location evidence="1">Membrane</location>
        <topology evidence="1">Multi-pass membrane protein</topology>
    </subcellularLocation>
</comment>
<dbReference type="NCBIfam" id="TIGR00728">
    <property type="entry name" value="OPT_sfam"/>
    <property type="match status" value="1"/>
</dbReference>
<feature type="transmembrane region" description="Helical" evidence="7">
    <location>
        <begin position="487"/>
        <end position="508"/>
    </location>
</feature>
<keyword evidence="3" id="KW-0813">Transport</keyword>
<evidence type="ECO:0000256" key="1">
    <source>
        <dbReference type="ARBA" id="ARBA00004141"/>
    </source>
</evidence>
<comment type="similarity">
    <text evidence="2">Belongs to the oligopeptide OPT transporter family.</text>
</comment>
<dbReference type="InterPro" id="IPR004813">
    <property type="entry name" value="OPT"/>
</dbReference>
<feature type="transmembrane region" description="Helical" evidence="7">
    <location>
        <begin position="577"/>
        <end position="598"/>
    </location>
</feature>
<evidence type="ECO:0000256" key="5">
    <source>
        <dbReference type="ARBA" id="ARBA00022989"/>
    </source>
</evidence>
<dbReference type="AlphaFoldDB" id="H2AND8"/>
<evidence type="ECO:0000256" key="4">
    <source>
        <dbReference type="ARBA" id="ARBA00022692"/>
    </source>
</evidence>
<feature type="transmembrane region" description="Helical" evidence="7">
    <location>
        <begin position="56"/>
        <end position="76"/>
    </location>
</feature>
<feature type="transmembrane region" description="Helical" evidence="7">
    <location>
        <begin position="455"/>
        <end position="480"/>
    </location>
</feature>
<dbReference type="PANTHER" id="PTHR31645">
    <property type="entry name" value="OLIGOPEPTIDE TRANSPORTER YGL114W-RELATED"/>
    <property type="match status" value="1"/>
</dbReference>
<feature type="transmembrane region" description="Helical" evidence="7">
    <location>
        <begin position="28"/>
        <end position="50"/>
    </location>
</feature>